<organism evidence="2 3">
    <name type="scientific">Caenorhabditis angaria</name>
    <dbReference type="NCBI Taxonomy" id="860376"/>
    <lineage>
        <taxon>Eukaryota</taxon>
        <taxon>Metazoa</taxon>
        <taxon>Ecdysozoa</taxon>
        <taxon>Nematoda</taxon>
        <taxon>Chromadorea</taxon>
        <taxon>Rhabditida</taxon>
        <taxon>Rhabditina</taxon>
        <taxon>Rhabditomorpha</taxon>
        <taxon>Rhabditoidea</taxon>
        <taxon>Rhabditidae</taxon>
        <taxon>Peloderinae</taxon>
        <taxon>Caenorhabditis</taxon>
    </lineage>
</organism>
<reference evidence="2" key="1">
    <citation type="submission" date="2022-11" db="EMBL/GenBank/DDBJ databases">
        <authorList>
            <person name="Kikuchi T."/>
        </authorList>
    </citation>
    <scope>NUCLEOTIDE SEQUENCE</scope>
    <source>
        <strain evidence="2">PS1010</strain>
    </source>
</reference>
<keyword evidence="3" id="KW-1185">Reference proteome</keyword>
<dbReference type="AlphaFoldDB" id="A0A9P1IGT1"/>
<name>A0A9P1IGT1_9PELO</name>
<feature type="region of interest" description="Disordered" evidence="1">
    <location>
        <begin position="69"/>
        <end position="105"/>
    </location>
</feature>
<dbReference type="OrthoDB" id="5824545at2759"/>
<evidence type="ECO:0000313" key="3">
    <source>
        <dbReference type="Proteomes" id="UP001152747"/>
    </source>
</evidence>
<dbReference type="EMBL" id="CANHGI010000003">
    <property type="protein sequence ID" value="CAI5444603.1"/>
    <property type="molecule type" value="Genomic_DNA"/>
</dbReference>
<accession>A0A9P1IGT1</accession>
<proteinExistence type="predicted"/>
<evidence type="ECO:0000256" key="1">
    <source>
        <dbReference type="SAM" id="MobiDB-lite"/>
    </source>
</evidence>
<protein>
    <submittedName>
        <fullName evidence="2">Uncharacterized protein</fullName>
    </submittedName>
</protein>
<sequence length="197" mass="21941">MSNTSAKDTISYLNGVTLRAIDEIEQLLLNLPQAGSQCEIQFVRAHNPTNQRGTADVINPGSLCVKDFPKPLTLSPRKSKSSSSSRDSSRTSSSTRSSQNSENPIEYRTITSIIESVQGPNSEMKELTTELNTKLKYKVLTDKIRISPIAEISGVVLEIDVEITISEEEKKILKLEIECPDYVPSRIKFGGKWRRIV</sequence>
<dbReference type="Proteomes" id="UP001152747">
    <property type="component" value="Unassembled WGS sequence"/>
</dbReference>
<gene>
    <name evidence="2" type="ORF">CAMP_LOCUS7240</name>
</gene>
<feature type="compositionally biased region" description="Low complexity" evidence="1">
    <location>
        <begin position="70"/>
        <end position="98"/>
    </location>
</feature>
<comment type="caution">
    <text evidence="2">The sequence shown here is derived from an EMBL/GenBank/DDBJ whole genome shotgun (WGS) entry which is preliminary data.</text>
</comment>
<evidence type="ECO:0000313" key="2">
    <source>
        <dbReference type="EMBL" id="CAI5444603.1"/>
    </source>
</evidence>